<evidence type="ECO:0000313" key="3">
    <source>
        <dbReference type="Proteomes" id="UP000319191"/>
    </source>
</evidence>
<comment type="caution">
    <text evidence="2">The sequence shown here is derived from an EMBL/GenBank/DDBJ whole genome shotgun (WGS) entry which is preliminary data.</text>
</comment>
<dbReference type="Gene3D" id="3.30.460.10">
    <property type="entry name" value="Beta Polymerase, domain 2"/>
    <property type="match status" value="1"/>
</dbReference>
<organism evidence="2 3">
    <name type="scientific">Microcystis novacekii Mn_MB_F_20050700_S1D</name>
    <dbReference type="NCBI Taxonomy" id="2486266"/>
    <lineage>
        <taxon>Bacteria</taxon>
        <taxon>Bacillati</taxon>
        <taxon>Cyanobacteriota</taxon>
        <taxon>Cyanophyceae</taxon>
        <taxon>Oscillatoriophycideae</taxon>
        <taxon>Chroococcales</taxon>
        <taxon>Microcystaceae</taxon>
        <taxon>Microcystis</taxon>
    </lineage>
</organism>
<accession>A0A552IFN4</accession>
<dbReference type="CDD" id="cd05403">
    <property type="entry name" value="NT_KNTase_like"/>
    <property type="match status" value="1"/>
</dbReference>
<sequence length="111" mass="12519">MTLTIVNDSLKTILARLKQELEKHYGDRLKQLIMFGSQARGDAHPDSDIDVLVVLKGEVNAGEEIEKTSPIIASLSLEKDVVISCIFMDEYRFIHRSGPLLRNIRKEGIIL</sequence>
<evidence type="ECO:0000259" key="1">
    <source>
        <dbReference type="Pfam" id="PF01909"/>
    </source>
</evidence>
<dbReference type="PANTHER" id="PTHR33933:SF1">
    <property type="entry name" value="PROTEIN ADENYLYLTRANSFERASE MNTA-RELATED"/>
    <property type="match status" value="1"/>
</dbReference>
<dbReference type="Proteomes" id="UP000319191">
    <property type="component" value="Unassembled WGS sequence"/>
</dbReference>
<evidence type="ECO:0000313" key="2">
    <source>
        <dbReference type="EMBL" id="TRU82271.1"/>
    </source>
</evidence>
<keyword evidence="2" id="KW-0808">Transferase</keyword>
<reference evidence="2 3" key="1">
    <citation type="submission" date="2019-01" db="EMBL/GenBank/DDBJ databases">
        <title>Coherence of Microcystis species and biogeography revealed through population genomics.</title>
        <authorList>
            <person name="Perez-Carrascal O.M."/>
            <person name="Terrat Y."/>
            <person name="Giani A."/>
            <person name="Fortin N."/>
            <person name="Tromas N."/>
            <person name="Shapiro B.J."/>
        </authorList>
    </citation>
    <scope>NUCLEOTIDE SEQUENCE [LARGE SCALE GENOMIC DNA]</scope>
    <source>
        <strain evidence="2">Mn_MB_F_20050700_S1D</strain>
    </source>
</reference>
<dbReference type="InterPro" id="IPR002934">
    <property type="entry name" value="Polymerase_NTP_transf_dom"/>
</dbReference>
<dbReference type="GO" id="GO:0016779">
    <property type="term" value="F:nucleotidyltransferase activity"/>
    <property type="evidence" value="ECO:0007669"/>
    <property type="project" value="InterPro"/>
</dbReference>
<name>A0A552IFN4_9CHRO</name>
<proteinExistence type="predicted"/>
<dbReference type="EMBL" id="SFAV01000313">
    <property type="protein sequence ID" value="TRU82271.1"/>
    <property type="molecule type" value="Genomic_DNA"/>
</dbReference>
<dbReference type="PANTHER" id="PTHR33933">
    <property type="entry name" value="NUCLEOTIDYLTRANSFERASE"/>
    <property type="match status" value="1"/>
</dbReference>
<dbReference type="InterPro" id="IPR043519">
    <property type="entry name" value="NT_sf"/>
</dbReference>
<dbReference type="InterPro" id="IPR052548">
    <property type="entry name" value="Type_VII_TA_antitoxin"/>
</dbReference>
<protein>
    <submittedName>
        <fullName evidence="2">Nucleotidyltransferase domain-containing protein</fullName>
    </submittedName>
</protein>
<gene>
    <name evidence="2" type="ORF">EWV54_22070</name>
</gene>
<dbReference type="SUPFAM" id="SSF81301">
    <property type="entry name" value="Nucleotidyltransferase"/>
    <property type="match status" value="1"/>
</dbReference>
<dbReference type="AlphaFoldDB" id="A0A552IFN4"/>
<feature type="domain" description="Polymerase nucleotidyl transferase" evidence="1">
    <location>
        <begin position="15"/>
        <end position="107"/>
    </location>
</feature>
<dbReference type="Pfam" id="PF01909">
    <property type="entry name" value="NTP_transf_2"/>
    <property type="match status" value="1"/>
</dbReference>